<organism evidence="9 10">
    <name type="scientific">Tepidiforma thermophila (strain KCTC 52669 / CGMCC 1.13589 / G233)</name>
    <dbReference type="NCBI Taxonomy" id="2761530"/>
    <lineage>
        <taxon>Bacteria</taxon>
        <taxon>Bacillati</taxon>
        <taxon>Chloroflexota</taxon>
        <taxon>Tepidiformia</taxon>
        <taxon>Tepidiformales</taxon>
        <taxon>Tepidiformaceae</taxon>
        <taxon>Tepidiforma</taxon>
    </lineage>
</organism>
<evidence type="ECO:0000256" key="4">
    <source>
        <dbReference type="ARBA" id="ARBA00022448"/>
    </source>
</evidence>
<evidence type="ECO:0000313" key="10">
    <source>
        <dbReference type="Proteomes" id="UP000223071"/>
    </source>
</evidence>
<dbReference type="Proteomes" id="UP000223071">
    <property type="component" value="Unassembled WGS sequence"/>
</dbReference>
<dbReference type="FunFam" id="1.20.58.220:FF:000004">
    <property type="entry name" value="Phosphate-specific transport system accessory protein PhoU"/>
    <property type="match status" value="1"/>
</dbReference>
<dbReference type="GO" id="GO:0045936">
    <property type="term" value="P:negative regulation of phosphate metabolic process"/>
    <property type="evidence" value="ECO:0007669"/>
    <property type="project" value="InterPro"/>
</dbReference>
<proteinExistence type="inferred from homology"/>
<dbReference type="GO" id="GO:0006817">
    <property type="term" value="P:phosphate ion transport"/>
    <property type="evidence" value="ECO:0007669"/>
    <property type="project" value="UniProtKB-KW"/>
</dbReference>
<comment type="similarity">
    <text evidence="2 7">Belongs to the PhoU family.</text>
</comment>
<feature type="domain" description="PhoU" evidence="8">
    <location>
        <begin position="19"/>
        <end position="103"/>
    </location>
</feature>
<keyword evidence="6 7" id="KW-0592">Phosphate transport</keyword>
<dbReference type="Pfam" id="PF01895">
    <property type="entry name" value="PhoU"/>
    <property type="match status" value="2"/>
</dbReference>
<protein>
    <recommendedName>
        <fullName evidence="7">Phosphate-specific transport system accessory protein PhoU</fullName>
    </recommendedName>
</protein>
<dbReference type="GO" id="GO:0005737">
    <property type="term" value="C:cytoplasm"/>
    <property type="evidence" value="ECO:0007669"/>
    <property type="project" value="UniProtKB-SubCell"/>
</dbReference>
<dbReference type="GO" id="GO:0030643">
    <property type="term" value="P:intracellular phosphate ion homeostasis"/>
    <property type="evidence" value="ECO:0007669"/>
    <property type="project" value="InterPro"/>
</dbReference>
<dbReference type="InterPro" id="IPR026022">
    <property type="entry name" value="PhoU_dom"/>
</dbReference>
<dbReference type="PIRSF" id="PIRSF003107">
    <property type="entry name" value="PhoU"/>
    <property type="match status" value="1"/>
</dbReference>
<dbReference type="InterPro" id="IPR038078">
    <property type="entry name" value="PhoU-like_sf"/>
</dbReference>
<dbReference type="PANTHER" id="PTHR42930">
    <property type="entry name" value="PHOSPHATE-SPECIFIC TRANSPORT SYSTEM ACCESSORY PROTEIN PHOU"/>
    <property type="match status" value="1"/>
</dbReference>
<feature type="domain" description="PhoU" evidence="8">
    <location>
        <begin position="122"/>
        <end position="205"/>
    </location>
</feature>
<dbReference type="SUPFAM" id="SSF109755">
    <property type="entry name" value="PhoU-like"/>
    <property type="match status" value="1"/>
</dbReference>
<gene>
    <name evidence="9" type="ORF">A9A59_0055</name>
</gene>
<dbReference type="RefSeq" id="WP_098502364.1">
    <property type="nucleotide sequence ID" value="NZ_PDJQ01000001.1"/>
</dbReference>
<dbReference type="NCBIfam" id="TIGR02135">
    <property type="entry name" value="phoU_full"/>
    <property type="match status" value="1"/>
</dbReference>
<evidence type="ECO:0000256" key="5">
    <source>
        <dbReference type="ARBA" id="ARBA00022490"/>
    </source>
</evidence>
<keyword evidence="4 7" id="KW-0813">Transport</keyword>
<comment type="subunit">
    <text evidence="3 7">Homodimer.</text>
</comment>
<dbReference type="AlphaFoldDB" id="A0A2A9HAA5"/>
<dbReference type="InterPro" id="IPR028366">
    <property type="entry name" value="PhoU"/>
</dbReference>
<evidence type="ECO:0000256" key="7">
    <source>
        <dbReference type="PIRNR" id="PIRNR003107"/>
    </source>
</evidence>
<accession>A0A2A9HAA5</accession>
<comment type="subcellular location">
    <subcellularLocation>
        <location evidence="1 7">Cytoplasm</location>
    </subcellularLocation>
</comment>
<name>A0A2A9HAA5_TEPT2</name>
<comment type="caution">
    <text evidence="9">The sequence shown here is derived from an EMBL/GenBank/DDBJ whole genome shotgun (WGS) entry which is preliminary data.</text>
</comment>
<sequence length="221" mass="25461">MTRDLFKSELRQLQDDVLTLGSMTEKAILDAMESLRDGDVEWSRQIIADDDRINRKRFEIEERTISVIATQQPMATDLRALVSVLYIITDLERMADHAEGIARINTMMEPEPLPRKLGYIPAMADRAVAMLRDSLKAYIDQDVEAARQICHADDEVDRLQDSVYEEAFRAMVADPSTIQRYTYLLWTAHNLERIADRCTNVCERVIYTVTGHMDELNVSNY</sequence>
<evidence type="ECO:0000256" key="2">
    <source>
        <dbReference type="ARBA" id="ARBA00008107"/>
    </source>
</evidence>
<evidence type="ECO:0000259" key="8">
    <source>
        <dbReference type="Pfam" id="PF01895"/>
    </source>
</evidence>
<keyword evidence="10" id="KW-1185">Reference proteome</keyword>
<evidence type="ECO:0000256" key="3">
    <source>
        <dbReference type="ARBA" id="ARBA00011738"/>
    </source>
</evidence>
<evidence type="ECO:0000256" key="1">
    <source>
        <dbReference type="ARBA" id="ARBA00004496"/>
    </source>
</evidence>
<evidence type="ECO:0000313" key="9">
    <source>
        <dbReference type="EMBL" id="PFG72864.1"/>
    </source>
</evidence>
<dbReference type="Gene3D" id="1.20.58.220">
    <property type="entry name" value="Phosphate transport system protein phou homolog 2, domain 2"/>
    <property type="match status" value="1"/>
</dbReference>
<reference evidence="9 10" key="1">
    <citation type="submission" date="2017-09" db="EMBL/GenBank/DDBJ databases">
        <title>Sequencing the genomes of two abundant thermophiles in Great Basin hot springs: Thermocrinis jamiesonii and novel Chloroflexi Thermoflexus hugenholtzii.</title>
        <authorList>
            <person name="Hedlund B."/>
        </authorList>
    </citation>
    <scope>NUCLEOTIDE SEQUENCE [LARGE SCALE GENOMIC DNA]</scope>
    <source>
        <strain evidence="9 10">G233</strain>
    </source>
</reference>
<dbReference type="EMBL" id="PDJQ01000001">
    <property type="protein sequence ID" value="PFG72864.1"/>
    <property type="molecule type" value="Genomic_DNA"/>
</dbReference>
<dbReference type="PANTHER" id="PTHR42930:SF3">
    <property type="entry name" value="PHOSPHATE-SPECIFIC TRANSPORT SYSTEM ACCESSORY PROTEIN PHOU"/>
    <property type="match status" value="1"/>
</dbReference>
<comment type="function">
    <text evidence="7">Plays a role in the regulation of phosphate uptake.</text>
</comment>
<evidence type="ECO:0000256" key="6">
    <source>
        <dbReference type="ARBA" id="ARBA00022592"/>
    </source>
</evidence>
<keyword evidence="5 7" id="KW-0963">Cytoplasm</keyword>